<reference evidence="2 3" key="1">
    <citation type="submission" date="2017-03" db="EMBL/GenBank/DDBJ databases">
        <title>An alternative strategy for trypanosome survival in the mammalian bloodstream revealed through genome and transcriptome analysis of the ubiquitous bovine parasite Trypanosoma (Megatrypanum) theileri.</title>
        <authorList>
            <person name="Kelly S."/>
            <person name="Ivens A."/>
            <person name="Mott A."/>
            <person name="O'Neill E."/>
            <person name="Emms D."/>
            <person name="Macleod O."/>
            <person name="Voorheis P."/>
            <person name="Matthews J."/>
            <person name="Matthews K."/>
            <person name="Carrington M."/>
        </authorList>
    </citation>
    <scope>NUCLEOTIDE SEQUENCE [LARGE SCALE GENOMIC DNA]</scope>
    <source>
        <strain evidence="2">Edinburgh</strain>
    </source>
</reference>
<organism evidence="2 3">
    <name type="scientific">Trypanosoma theileri</name>
    <dbReference type="NCBI Taxonomy" id="67003"/>
    <lineage>
        <taxon>Eukaryota</taxon>
        <taxon>Discoba</taxon>
        <taxon>Euglenozoa</taxon>
        <taxon>Kinetoplastea</taxon>
        <taxon>Metakinetoplastina</taxon>
        <taxon>Trypanosomatida</taxon>
        <taxon>Trypanosomatidae</taxon>
        <taxon>Trypanosoma</taxon>
    </lineage>
</organism>
<feature type="compositionally biased region" description="Low complexity" evidence="1">
    <location>
        <begin position="34"/>
        <end position="56"/>
    </location>
</feature>
<accession>A0A1X0NW66</accession>
<sequence length="513" mass="55771">MPNEPMSFLPEFIPLAKQKEMFAVSSWRESPQVTPAAAATAAALPTLPSPATLPAAQCERDNNNPPGKSHRSRRGRGRAKTSAAQRQQDADDYFVNCVLPPGVSFATLKSELLLLSTTPLRAYDIGSPHTLFPRRNGGSAGAAAETGNADNGSVAAANTSTATPPPPQQQQQQQQTTTSNATSTAETPTGASAAQGRKKLKPNTVEPSPFRTPMVSAGMTAGDDYESPGASLPDLSLPPSVPSEILLKGHLISILFAESNEAEKVAEMLLKKWPQATVAIVSRNRSVLNTSLVLKGLPSLAKTERIIEELEKVIPQKPSYIRLHRGERGVFKNVVFVKYHNREIAEESKLRLERFIIGSRPLKVEFKKKEKASTERERIAILQQLVRNLRVSTEHEGFIYQLVDISKDELKALKQLCHSYDLSFELGEHSVTVRRILPGSGRPSPALRPGAAQQSSLSTVNFTQPTPASLRPMGFKGISHWREIRNNAVRLGIARPKGPGDVPPFAPGRGRPL</sequence>
<comment type="caution">
    <text evidence="2">The sequence shown here is derived from an EMBL/GenBank/DDBJ whole genome shotgun (WGS) entry which is preliminary data.</text>
</comment>
<dbReference type="InterPro" id="IPR012677">
    <property type="entry name" value="Nucleotide-bd_a/b_plait_sf"/>
</dbReference>
<feature type="compositionally biased region" description="Polar residues" evidence="1">
    <location>
        <begin position="452"/>
        <end position="465"/>
    </location>
</feature>
<protein>
    <recommendedName>
        <fullName evidence="4">RNA-binding protein 38</fullName>
    </recommendedName>
</protein>
<dbReference type="AlphaFoldDB" id="A0A1X0NW66"/>
<keyword evidence="3" id="KW-1185">Reference proteome</keyword>
<dbReference type="VEuPathDB" id="TriTrypDB:TM35_000151540"/>
<evidence type="ECO:0000313" key="3">
    <source>
        <dbReference type="Proteomes" id="UP000192257"/>
    </source>
</evidence>
<name>A0A1X0NW66_9TRYP</name>
<feature type="region of interest" description="Disordered" evidence="1">
    <location>
        <begin position="34"/>
        <end position="87"/>
    </location>
</feature>
<dbReference type="GeneID" id="39985586"/>
<feature type="region of interest" description="Disordered" evidence="1">
    <location>
        <begin position="439"/>
        <end position="465"/>
    </location>
</feature>
<proteinExistence type="predicted"/>
<evidence type="ECO:0008006" key="4">
    <source>
        <dbReference type="Google" id="ProtNLM"/>
    </source>
</evidence>
<feature type="compositionally biased region" description="Basic residues" evidence="1">
    <location>
        <begin position="68"/>
        <end position="79"/>
    </location>
</feature>
<gene>
    <name evidence="2" type="ORF">TM35_000151540</name>
</gene>
<dbReference type="GO" id="GO:0003676">
    <property type="term" value="F:nucleic acid binding"/>
    <property type="evidence" value="ECO:0007669"/>
    <property type="project" value="InterPro"/>
</dbReference>
<evidence type="ECO:0000313" key="2">
    <source>
        <dbReference type="EMBL" id="ORC88723.1"/>
    </source>
</evidence>
<dbReference type="EMBL" id="NBCO01000015">
    <property type="protein sequence ID" value="ORC88723.1"/>
    <property type="molecule type" value="Genomic_DNA"/>
</dbReference>
<dbReference type="RefSeq" id="XP_028882789.1">
    <property type="nucleotide sequence ID" value="XM_029025806.1"/>
</dbReference>
<dbReference type="Gene3D" id="3.30.70.330">
    <property type="match status" value="1"/>
</dbReference>
<dbReference type="InterPro" id="IPR035979">
    <property type="entry name" value="RBD_domain_sf"/>
</dbReference>
<feature type="compositionally biased region" description="Low complexity" evidence="1">
    <location>
        <begin position="169"/>
        <end position="189"/>
    </location>
</feature>
<dbReference type="OrthoDB" id="251492at2759"/>
<dbReference type="Proteomes" id="UP000192257">
    <property type="component" value="Unassembled WGS sequence"/>
</dbReference>
<evidence type="ECO:0000256" key="1">
    <source>
        <dbReference type="SAM" id="MobiDB-lite"/>
    </source>
</evidence>
<feature type="region of interest" description="Disordered" evidence="1">
    <location>
        <begin position="134"/>
        <end position="228"/>
    </location>
</feature>
<dbReference type="SUPFAM" id="SSF54928">
    <property type="entry name" value="RNA-binding domain, RBD"/>
    <property type="match status" value="1"/>
</dbReference>